<dbReference type="STRING" id="272627.CCC_00735"/>
<name>A0A0C2YDA0_PARME</name>
<dbReference type="NCBIfam" id="TIGR04366">
    <property type="entry name" value="cupin_WbuC"/>
    <property type="match status" value="1"/>
</dbReference>
<organism evidence="2 3">
    <name type="scientific">Paramagnetospirillum magnetotacticum MS-1</name>
    <dbReference type="NCBI Taxonomy" id="272627"/>
    <lineage>
        <taxon>Bacteria</taxon>
        <taxon>Pseudomonadati</taxon>
        <taxon>Pseudomonadota</taxon>
        <taxon>Alphaproteobacteria</taxon>
        <taxon>Rhodospirillales</taxon>
        <taxon>Magnetospirillaceae</taxon>
        <taxon>Paramagnetospirillum</taxon>
    </lineage>
</organism>
<protein>
    <submittedName>
        <fullName evidence="2">Tryptophan synthase beta chain like</fullName>
    </submittedName>
</protein>
<dbReference type="OrthoDB" id="981227at2"/>
<reference evidence="2 3" key="1">
    <citation type="submission" date="2015-01" db="EMBL/GenBank/DDBJ databases">
        <title>Genome Sequence of Magnetospirillum magnetotacticum Strain MS-1.</title>
        <authorList>
            <person name="Marinov G.K."/>
            <person name="Smalley M.D."/>
            <person name="DeSalvo G."/>
        </authorList>
    </citation>
    <scope>NUCLEOTIDE SEQUENCE [LARGE SCALE GENOMIC DNA]</scope>
    <source>
        <strain evidence="2 3">MS-1</strain>
    </source>
</reference>
<dbReference type="Gene3D" id="2.60.120.10">
    <property type="entry name" value="Jelly Rolls"/>
    <property type="match status" value="1"/>
</dbReference>
<keyword evidence="3" id="KW-1185">Reference proteome</keyword>
<accession>A0A0C2YDA0</accession>
<dbReference type="SUPFAM" id="SSF51182">
    <property type="entry name" value="RmlC-like cupins"/>
    <property type="match status" value="1"/>
</dbReference>
<evidence type="ECO:0000313" key="2">
    <source>
        <dbReference type="EMBL" id="KIL97674.1"/>
    </source>
</evidence>
<gene>
    <name evidence="2" type="ORF">CCC_00735</name>
</gene>
<evidence type="ECO:0000313" key="3">
    <source>
        <dbReference type="Proteomes" id="UP000031971"/>
    </source>
</evidence>
<dbReference type="Proteomes" id="UP000031971">
    <property type="component" value="Unassembled WGS sequence"/>
</dbReference>
<dbReference type="Pfam" id="PF19480">
    <property type="entry name" value="DUF6016"/>
    <property type="match status" value="1"/>
</dbReference>
<sequence>MKLIHSRDLAELSAQAAMGPRRRLNINLHPDASDPVQRMVIAFEPETYIRPHRHPVQFETFIWLGGWARLLSFTDDGRVDAIIDLAGDAARVVEIPPGTWHSLVSLAEGTRMVEVKPGPYRPTMEADFAAWAPPEGHGEASACRDWMSACLAGQAHNYRA</sequence>
<feature type="domain" description="Cupin fold metalloprotein WbuC cupin" evidence="1">
    <location>
        <begin position="5"/>
        <end position="82"/>
    </location>
</feature>
<dbReference type="InterPro" id="IPR046058">
    <property type="entry name" value="WbuC_cupin"/>
</dbReference>
<dbReference type="InterPro" id="IPR011051">
    <property type="entry name" value="RmlC_Cupin_sf"/>
</dbReference>
<dbReference type="CDD" id="cd07005">
    <property type="entry name" value="cupin_WbuC-like"/>
    <property type="match status" value="1"/>
</dbReference>
<comment type="caution">
    <text evidence="2">The sequence shown here is derived from an EMBL/GenBank/DDBJ whole genome shotgun (WGS) entry which is preliminary data.</text>
</comment>
<proteinExistence type="predicted"/>
<dbReference type="RefSeq" id="WP_009871187.1">
    <property type="nucleotide sequence ID" value="NZ_JXSL01000030.1"/>
</dbReference>
<evidence type="ECO:0000259" key="1">
    <source>
        <dbReference type="Pfam" id="PF19480"/>
    </source>
</evidence>
<dbReference type="InterPro" id="IPR014710">
    <property type="entry name" value="RmlC-like_jellyroll"/>
</dbReference>
<dbReference type="InterPro" id="IPR027565">
    <property type="entry name" value="Cupin_WbuC"/>
</dbReference>
<dbReference type="AlphaFoldDB" id="A0A0C2YDA0"/>
<dbReference type="EMBL" id="JXSL01000030">
    <property type="protein sequence ID" value="KIL97674.1"/>
    <property type="molecule type" value="Genomic_DNA"/>
</dbReference>